<dbReference type="InterPro" id="IPR003848">
    <property type="entry name" value="DUF218"/>
</dbReference>
<keyword evidence="4" id="KW-1185">Reference proteome</keyword>
<protein>
    <recommendedName>
        <fullName evidence="2">DUF218 domain-containing protein</fullName>
    </recommendedName>
</protein>
<dbReference type="CDD" id="cd06259">
    <property type="entry name" value="YdcF-like"/>
    <property type="match status" value="1"/>
</dbReference>
<organism evidence="3 4">
    <name type="scientific">Amycolatopsis antarctica</name>
    <dbReference type="NCBI Taxonomy" id="1854586"/>
    <lineage>
        <taxon>Bacteria</taxon>
        <taxon>Bacillati</taxon>
        <taxon>Actinomycetota</taxon>
        <taxon>Actinomycetes</taxon>
        <taxon>Pseudonocardiales</taxon>
        <taxon>Pseudonocardiaceae</taxon>
        <taxon>Amycolatopsis</taxon>
    </lineage>
</organism>
<dbReference type="GO" id="GO:0005886">
    <property type="term" value="C:plasma membrane"/>
    <property type="evidence" value="ECO:0007669"/>
    <property type="project" value="TreeGrafter"/>
</dbReference>
<sequence>MLFLVLGVIALCLFAVGVARDRRRLGNGVYLLFAVVFLGLWAQAATTEVSELLGFIAAIPLLISPLLVLALPGFLIANGLTMLRREGRRPANLLSLAAGVGIIGLFALLIVAVLSRSAWLITVAGSLSLVVGYVAFLFTSFLLYSFVYGRMTLRKGMDAIVVLGSGLVGGSRVPPLLASRLDRAARLHGAENGAGRDPLVITSGGQGPGEDVPEAVAMAGYLVQRGVPEERIAREDRSTTTQENLLFSKALLDDLGVDSRMVVVTNNFHVLRTAVLTRRLGLRAEVVGSPTARYFLPSAMLREFTALFVQYRTVNAVMCTGLAAIQPLVLLAAR</sequence>
<evidence type="ECO:0000313" key="3">
    <source>
        <dbReference type="EMBL" id="OZM73942.1"/>
    </source>
</evidence>
<keyword evidence="1" id="KW-1133">Transmembrane helix</keyword>
<evidence type="ECO:0000259" key="2">
    <source>
        <dbReference type="Pfam" id="PF02698"/>
    </source>
</evidence>
<feature type="transmembrane region" description="Helical" evidence="1">
    <location>
        <begin position="29"/>
        <end position="45"/>
    </location>
</feature>
<keyword evidence="1" id="KW-0812">Transmembrane</keyword>
<feature type="transmembrane region" description="Helical" evidence="1">
    <location>
        <begin position="52"/>
        <end position="76"/>
    </location>
</feature>
<name>A0A263D601_9PSEU</name>
<reference evidence="3 4" key="1">
    <citation type="submission" date="2017-07" db="EMBL/GenBank/DDBJ databases">
        <title>Amycolatopsis antarcticus sp. nov., isolated from the surface of an Antarcticus brown macroalga.</title>
        <authorList>
            <person name="Wang J."/>
            <person name="Leiva S."/>
            <person name="Huang J."/>
            <person name="Huang Y."/>
        </authorList>
    </citation>
    <scope>NUCLEOTIDE SEQUENCE [LARGE SCALE GENOMIC DNA]</scope>
    <source>
        <strain evidence="3 4">AU-G6</strain>
    </source>
</reference>
<dbReference type="Proteomes" id="UP000242444">
    <property type="component" value="Unassembled WGS sequence"/>
</dbReference>
<dbReference type="InParanoid" id="A0A263D601"/>
<feature type="domain" description="DUF218" evidence="2">
    <location>
        <begin position="158"/>
        <end position="302"/>
    </location>
</feature>
<dbReference type="GO" id="GO:0043164">
    <property type="term" value="P:Gram-negative-bacterium-type cell wall biogenesis"/>
    <property type="evidence" value="ECO:0007669"/>
    <property type="project" value="TreeGrafter"/>
</dbReference>
<dbReference type="RefSeq" id="WP_094861699.1">
    <property type="nucleotide sequence ID" value="NZ_NKYE01000003.1"/>
</dbReference>
<evidence type="ECO:0000313" key="4">
    <source>
        <dbReference type="Proteomes" id="UP000242444"/>
    </source>
</evidence>
<dbReference type="Gene3D" id="3.40.50.620">
    <property type="entry name" value="HUPs"/>
    <property type="match status" value="1"/>
</dbReference>
<evidence type="ECO:0000256" key="1">
    <source>
        <dbReference type="SAM" id="Phobius"/>
    </source>
</evidence>
<accession>A0A263D601</accession>
<feature type="transmembrane region" description="Helical" evidence="1">
    <location>
        <begin position="127"/>
        <end position="147"/>
    </location>
</feature>
<dbReference type="PANTHER" id="PTHR30336">
    <property type="entry name" value="INNER MEMBRANE PROTEIN, PROBABLE PERMEASE"/>
    <property type="match status" value="1"/>
</dbReference>
<dbReference type="PANTHER" id="PTHR30336:SF4">
    <property type="entry name" value="ENVELOPE BIOGENESIS FACTOR ELYC"/>
    <property type="match status" value="1"/>
</dbReference>
<dbReference type="OrthoDB" id="9782395at2"/>
<keyword evidence="1" id="KW-0472">Membrane</keyword>
<dbReference type="AlphaFoldDB" id="A0A263D601"/>
<dbReference type="EMBL" id="NKYE01000003">
    <property type="protein sequence ID" value="OZM73942.1"/>
    <property type="molecule type" value="Genomic_DNA"/>
</dbReference>
<dbReference type="Pfam" id="PF02698">
    <property type="entry name" value="DUF218"/>
    <property type="match status" value="1"/>
</dbReference>
<feature type="transmembrane region" description="Helical" evidence="1">
    <location>
        <begin position="96"/>
        <end position="115"/>
    </location>
</feature>
<dbReference type="InterPro" id="IPR014729">
    <property type="entry name" value="Rossmann-like_a/b/a_fold"/>
</dbReference>
<comment type="caution">
    <text evidence="3">The sequence shown here is derived from an EMBL/GenBank/DDBJ whole genome shotgun (WGS) entry which is preliminary data.</text>
</comment>
<dbReference type="GO" id="GO:0000270">
    <property type="term" value="P:peptidoglycan metabolic process"/>
    <property type="evidence" value="ECO:0007669"/>
    <property type="project" value="TreeGrafter"/>
</dbReference>
<proteinExistence type="predicted"/>
<gene>
    <name evidence="3" type="ORF">CFN78_06530</name>
</gene>
<dbReference type="InterPro" id="IPR051599">
    <property type="entry name" value="Cell_Envelope_Assoc"/>
</dbReference>